<evidence type="ECO:0000313" key="2">
    <source>
        <dbReference type="Proteomes" id="UP000503278"/>
    </source>
</evidence>
<evidence type="ECO:0000313" key="1">
    <source>
        <dbReference type="EMBL" id="QJD96560.1"/>
    </source>
</evidence>
<proteinExistence type="predicted"/>
<dbReference type="RefSeq" id="WP_169607995.1">
    <property type="nucleotide sequence ID" value="NZ_CP051682.1"/>
</dbReference>
<keyword evidence="2" id="KW-1185">Reference proteome</keyword>
<name>A0A7L5DZL9_9SPHI</name>
<accession>A0A7L5DZL9</accession>
<protein>
    <submittedName>
        <fullName evidence="1">Uncharacterized protein</fullName>
    </submittedName>
</protein>
<dbReference type="KEGG" id="mrob:HH214_12065"/>
<reference evidence="1 2" key="1">
    <citation type="submission" date="2020-04" db="EMBL/GenBank/DDBJ databases">
        <title>Genome sequencing of novel species.</title>
        <authorList>
            <person name="Heo J."/>
            <person name="Kim S.-J."/>
            <person name="Kim J.-S."/>
            <person name="Hong S.-B."/>
            <person name="Kwon S.-W."/>
        </authorList>
    </citation>
    <scope>NUCLEOTIDE SEQUENCE [LARGE SCALE GENOMIC DNA]</scope>
    <source>
        <strain evidence="1 2">F39-2</strain>
    </source>
</reference>
<sequence length="256" mass="28551">MQPYYQIDFSAASCQFEASVNDIPVFTLSVAGQASTMVPINPGIFQSGKQKLSIKLLPLPGELSVSPNAEFKYNIKVFDVNHSFTFKEQLPGYEFPPVDASKYYPVLTHESIFMADVPYTIQAFQNATDLRTMPDLKEQVRAAYQQVADLIDQAAYDRFKAALANREQIMSTTMYLNKQESDARLQELITDFQSGFKVEALPLDAVVHLYANGKIAALKKPNGESALTLIDKKTGEELTIELSVYLPQGKTTMEVI</sequence>
<organism evidence="1 2">
    <name type="scientific">Mucilaginibacter robiniae</name>
    <dbReference type="NCBI Taxonomy" id="2728022"/>
    <lineage>
        <taxon>Bacteria</taxon>
        <taxon>Pseudomonadati</taxon>
        <taxon>Bacteroidota</taxon>
        <taxon>Sphingobacteriia</taxon>
        <taxon>Sphingobacteriales</taxon>
        <taxon>Sphingobacteriaceae</taxon>
        <taxon>Mucilaginibacter</taxon>
    </lineage>
</organism>
<dbReference type="Proteomes" id="UP000503278">
    <property type="component" value="Chromosome"/>
</dbReference>
<gene>
    <name evidence="1" type="ORF">HH214_12065</name>
</gene>
<dbReference type="EMBL" id="CP051682">
    <property type="protein sequence ID" value="QJD96560.1"/>
    <property type="molecule type" value="Genomic_DNA"/>
</dbReference>
<dbReference type="AlphaFoldDB" id="A0A7L5DZL9"/>